<evidence type="ECO:0000259" key="1">
    <source>
        <dbReference type="Pfam" id="PF14530"/>
    </source>
</evidence>
<comment type="caution">
    <text evidence="2">The sequence shown here is derived from an EMBL/GenBank/DDBJ whole genome shotgun (WGS) entry which is preliminary data.</text>
</comment>
<dbReference type="Gene3D" id="1.20.1260.10">
    <property type="match status" value="1"/>
</dbReference>
<dbReference type="InterPro" id="IPR029447">
    <property type="entry name" value="DUF4439"/>
</dbReference>
<dbReference type="EMBL" id="JAVDYB010000001">
    <property type="protein sequence ID" value="MDR7273384.1"/>
    <property type="molecule type" value="Genomic_DNA"/>
</dbReference>
<dbReference type="RefSeq" id="WP_310361704.1">
    <property type="nucleotide sequence ID" value="NZ_JAVDYB010000001.1"/>
</dbReference>
<dbReference type="InterPro" id="IPR012347">
    <property type="entry name" value="Ferritin-like"/>
</dbReference>
<proteinExistence type="predicted"/>
<keyword evidence="3" id="KW-1185">Reference proteome</keyword>
<dbReference type="Pfam" id="PF14530">
    <property type="entry name" value="DUF4439"/>
    <property type="match status" value="1"/>
</dbReference>
<gene>
    <name evidence="2" type="ORF">J2S41_000162</name>
</gene>
<evidence type="ECO:0000313" key="3">
    <source>
        <dbReference type="Proteomes" id="UP001183643"/>
    </source>
</evidence>
<feature type="domain" description="DUF4439" evidence="1">
    <location>
        <begin position="7"/>
        <end position="142"/>
    </location>
</feature>
<dbReference type="InterPro" id="IPR009078">
    <property type="entry name" value="Ferritin-like_SF"/>
</dbReference>
<sequence length="143" mass="14838">MSLAPELAAALAAEEAVIFAYGPIGVRLTGNALVTQARDAEAAHRDLRDALLARVAELGTTASPPPAGYALPYPVTDQAAALKLAVEIEERAAAVWRAALPPTTGTDRVLALNALTDCAIRATRWRVSAGVTPATVPFPGRQS</sequence>
<organism evidence="2 3">
    <name type="scientific">Catenuloplanes atrovinosus</name>
    <dbReference type="NCBI Taxonomy" id="137266"/>
    <lineage>
        <taxon>Bacteria</taxon>
        <taxon>Bacillati</taxon>
        <taxon>Actinomycetota</taxon>
        <taxon>Actinomycetes</taxon>
        <taxon>Micromonosporales</taxon>
        <taxon>Micromonosporaceae</taxon>
        <taxon>Catenuloplanes</taxon>
    </lineage>
</organism>
<dbReference type="SUPFAM" id="SSF47240">
    <property type="entry name" value="Ferritin-like"/>
    <property type="match status" value="1"/>
</dbReference>
<evidence type="ECO:0000313" key="2">
    <source>
        <dbReference type="EMBL" id="MDR7273384.1"/>
    </source>
</evidence>
<dbReference type="CDD" id="cd00657">
    <property type="entry name" value="Ferritin_like"/>
    <property type="match status" value="1"/>
</dbReference>
<reference evidence="2" key="1">
    <citation type="submission" date="2023-07" db="EMBL/GenBank/DDBJ databases">
        <title>Sequencing the genomes of 1000 actinobacteria strains.</title>
        <authorList>
            <person name="Klenk H.-P."/>
        </authorList>
    </citation>
    <scope>NUCLEOTIDE SEQUENCE</scope>
    <source>
        <strain evidence="2">DSM 44707</strain>
    </source>
</reference>
<dbReference type="AlphaFoldDB" id="A0AAE3YJ94"/>
<name>A0AAE3YJ94_9ACTN</name>
<dbReference type="Proteomes" id="UP001183643">
    <property type="component" value="Unassembled WGS sequence"/>
</dbReference>
<protein>
    <recommendedName>
        <fullName evidence="1">DUF4439 domain-containing protein</fullName>
    </recommendedName>
</protein>
<accession>A0AAE3YJ94</accession>